<organism evidence="3 4">
    <name type="scientific">Stappia indica</name>
    <dbReference type="NCBI Taxonomy" id="538381"/>
    <lineage>
        <taxon>Bacteria</taxon>
        <taxon>Pseudomonadati</taxon>
        <taxon>Pseudomonadota</taxon>
        <taxon>Alphaproteobacteria</taxon>
        <taxon>Hyphomicrobiales</taxon>
        <taxon>Stappiaceae</taxon>
        <taxon>Stappia</taxon>
    </lineage>
</organism>
<reference evidence="3 4" key="1">
    <citation type="submission" date="2017-08" db="EMBL/GenBank/DDBJ databases">
        <authorList>
            <person name="de Groot N.N."/>
        </authorList>
    </citation>
    <scope>NUCLEOTIDE SEQUENCE [LARGE SCALE GENOMIC DNA]</scope>
    <source>
        <strain evidence="3 4">USBA 352</strain>
    </source>
</reference>
<evidence type="ECO:0000256" key="1">
    <source>
        <dbReference type="ARBA" id="ARBA00022679"/>
    </source>
</evidence>
<dbReference type="InterPro" id="IPR044855">
    <property type="entry name" value="CoA-Trfase_III_dom3_sf"/>
</dbReference>
<dbReference type="InterPro" id="IPR003673">
    <property type="entry name" value="CoA-Trfase_fam_III"/>
</dbReference>
<protein>
    <submittedName>
        <fullName evidence="3">Crotonobetainyl-CoA:carnitine CoA-transferase CaiB</fullName>
    </submittedName>
</protein>
<accession>A0A285TGU2</accession>
<dbReference type="OrthoDB" id="7208981at2"/>
<name>A0A285TGU2_9HYPH</name>
<dbReference type="GO" id="GO:0008410">
    <property type="term" value="F:CoA-transferase activity"/>
    <property type="evidence" value="ECO:0007669"/>
    <property type="project" value="TreeGrafter"/>
</dbReference>
<dbReference type="Gene3D" id="3.30.1540.10">
    <property type="entry name" value="formyl-coa transferase, domain 3"/>
    <property type="match status" value="1"/>
</dbReference>
<dbReference type="PANTHER" id="PTHR48207">
    <property type="entry name" value="SUCCINATE--HYDROXYMETHYLGLUTARATE COA-TRANSFERASE"/>
    <property type="match status" value="1"/>
</dbReference>
<dbReference type="Gene3D" id="3.40.50.10540">
    <property type="entry name" value="Crotonobetainyl-coa:carnitine coa-transferase, domain 1"/>
    <property type="match status" value="1"/>
</dbReference>
<sequence length="430" mass="45765">MTSSDTASAPAAPRPGGRGPLAGVKVLDLSRILAGPTATQLLGDLGADVVKIERPGSGDDTRGWGPPFLRDADGNETRESAYYLSSNRNKRSLAVDLSSEEGIALVRRLARRADVLVENFKVGDLARRGLGYEALSAENPGLVYCSISGFGQDGPYAHRAGYDFLIQGMGGLMSLTGRPDAEGGEPTKAGVGIADVMCGMYASNAILAALHHRSATGEGQHLDIALFDTQVAWLINQGVACLTDGNVPPRRGNAHPTIVPYNAYPARDGSFILAVGNDAQFARFCEVAGKPELARDPRFARNADRVRNRIELEPEVERLTVTRDRADWIAALEAVGVPCGPINDVGEVFADPQAVHRGMRIEMEHPLGPDGHVALIGNPLKLSRTPVTYRRAPPRLGEGGGEALAEWLREDDNGIRALAESGAIVLAETE</sequence>
<evidence type="ECO:0000313" key="4">
    <source>
        <dbReference type="Proteomes" id="UP000219331"/>
    </source>
</evidence>
<gene>
    <name evidence="3" type="ORF">SAMN05421512_11060</name>
</gene>
<dbReference type="Proteomes" id="UP000219331">
    <property type="component" value="Unassembled WGS sequence"/>
</dbReference>
<keyword evidence="4" id="KW-1185">Reference proteome</keyword>
<evidence type="ECO:0000256" key="2">
    <source>
        <dbReference type="SAM" id="MobiDB-lite"/>
    </source>
</evidence>
<feature type="compositionally biased region" description="Low complexity" evidence="2">
    <location>
        <begin position="1"/>
        <end position="15"/>
    </location>
</feature>
<feature type="region of interest" description="Disordered" evidence="2">
    <location>
        <begin position="1"/>
        <end position="20"/>
    </location>
</feature>
<dbReference type="Pfam" id="PF02515">
    <property type="entry name" value="CoA_transf_3"/>
    <property type="match status" value="1"/>
</dbReference>
<proteinExistence type="predicted"/>
<keyword evidence="1 3" id="KW-0808">Transferase</keyword>
<dbReference type="RefSeq" id="WP_097175827.1">
    <property type="nucleotide sequence ID" value="NZ_OBML01000010.1"/>
</dbReference>
<dbReference type="PANTHER" id="PTHR48207:SF3">
    <property type="entry name" value="SUCCINATE--HYDROXYMETHYLGLUTARATE COA-TRANSFERASE"/>
    <property type="match status" value="1"/>
</dbReference>
<dbReference type="AlphaFoldDB" id="A0A285TGU2"/>
<dbReference type="InterPro" id="IPR050483">
    <property type="entry name" value="CoA-transferase_III_domain"/>
</dbReference>
<dbReference type="InterPro" id="IPR023606">
    <property type="entry name" value="CoA-Trfase_III_dom_1_sf"/>
</dbReference>
<dbReference type="EMBL" id="OBML01000010">
    <property type="protein sequence ID" value="SOC19574.1"/>
    <property type="molecule type" value="Genomic_DNA"/>
</dbReference>
<evidence type="ECO:0000313" key="3">
    <source>
        <dbReference type="EMBL" id="SOC19574.1"/>
    </source>
</evidence>
<dbReference type="SUPFAM" id="SSF89796">
    <property type="entry name" value="CoA-transferase family III (CaiB/BaiF)"/>
    <property type="match status" value="1"/>
</dbReference>
<dbReference type="STRING" id="538381.GCA_001696535_03995"/>